<evidence type="ECO:0000256" key="6">
    <source>
        <dbReference type="SAM" id="Phobius"/>
    </source>
</evidence>
<name>A0A165FMZ7_9APHY</name>
<dbReference type="RefSeq" id="XP_040766953.1">
    <property type="nucleotide sequence ID" value="XM_040911172.1"/>
</dbReference>
<feature type="compositionally biased region" description="Basic and acidic residues" evidence="5">
    <location>
        <begin position="369"/>
        <end position="380"/>
    </location>
</feature>
<feature type="domain" description="TECPR1-like DysF" evidence="7">
    <location>
        <begin position="113"/>
        <end position="462"/>
    </location>
</feature>
<organism evidence="8 9">
    <name type="scientific">Laetiporus sulphureus 93-53</name>
    <dbReference type="NCBI Taxonomy" id="1314785"/>
    <lineage>
        <taxon>Eukaryota</taxon>
        <taxon>Fungi</taxon>
        <taxon>Dikarya</taxon>
        <taxon>Basidiomycota</taxon>
        <taxon>Agaricomycotina</taxon>
        <taxon>Agaricomycetes</taxon>
        <taxon>Polyporales</taxon>
        <taxon>Laetiporus</taxon>
    </lineage>
</organism>
<dbReference type="GeneID" id="63828201"/>
<comment type="subcellular location">
    <subcellularLocation>
        <location evidence="1">Membrane</location>
        <topology evidence="1">Multi-pass membrane protein</topology>
    </subcellularLocation>
</comment>
<evidence type="ECO:0000313" key="8">
    <source>
        <dbReference type="EMBL" id="KZT09213.1"/>
    </source>
</evidence>
<dbReference type="GO" id="GO:0005778">
    <property type="term" value="C:peroxisomal membrane"/>
    <property type="evidence" value="ECO:0007669"/>
    <property type="project" value="UniProtKB-ARBA"/>
</dbReference>
<feature type="region of interest" description="Disordered" evidence="5">
    <location>
        <begin position="350"/>
        <end position="386"/>
    </location>
</feature>
<dbReference type="Proteomes" id="UP000076871">
    <property type="component" value="Unassembled WGS sequence"/>
</dbReference>
<evidence type="ECO:0000256" key="3">
    <source>
        <dbReference type="ARBA" id="ARBA00022989"/>
    </source>
</evidence>
<feature type="compositionally biased region" description="Low complexity" evidence="5">
    <location>
        <begin position="46"/>
        <end position="60"/>
    </location>
</feature>
<dbReference type="AlphaFoldDB" id="A0A165FMZ7"/>
<feature type="transmembrane region" description="Helical" evidence="6">
    <location>
        <begin position="280"/>
        <end position="303"/>
    </location>
</feature>
<feature type="transmembrane region" description="Helical" evidence="6">
    <location>
        <begin position="155"/>
        <end position="177"/>
    </location>
</feature>
<reference evidence="8 9" key="1">
    <citation type="journal article" date="2016" name="Mol. Biol. Evol.">
        <title>Comparative Genomics of Early-Diverging Mushroom-Forming Fungi Provides Insights into the Origins of Lignocellulose Decay Capabilities.</title>
        <authorList>
            <person name="Nagy L.G."/>
            <person name="Riley R."/>
            <person name="Tritt A."/>
            <person name="Adam C."/>
            <person name="Daum C."/>
            <person name="Floudas D."/>
            <person name="Sun H."/>
            <person name="Yadav J.S."/>
            <person name="Pangilinan J."/>
            <person name="Larsson K.H."/>
            <person name="Matsuura K."/>
            <person name="Barry K."/>
            <person name="Labutti K."/>
            <person name="Kuo R."/>
            <person name="Ohm R.A."/>
            <person name="Bhattacharya S.S."/>
            <person name="Shirouzu T."/>
            <person name="Yoshinaga Y."/>
            <person name="Martin F.M."/>
            <person name="Grigoriev I.V."/>
            <person name="Hibbett D.S."/>
        </authorList>
    </citation>
    <scope>NUCLEOTIDE SEQUENCE [LARGE SCALE GENOMIC DNA]</scope>
    <source>
        <strain evidence="8 9">93-53</strain>
    </source>
</reference>
<dbReference type="GO" id="GO:0007031">
    <property type="term" value="P:peroxisome organization"/>
    <property type="evidence" value="ECO:0007669"/>
    <property type="project" value="TreeGrafter"/>
</dbReference>
<feature type="transmembrane region" description="Helical" evidence="6">
    <location>
        <begin position="254"/>
        <end position="273"/>
    </location>
</feature>
<proteinExistence type="predicted"/>
<evidence type="ECO:0000256" key="1">
    <source>
        <dbReference type="ARBA" id="ARBA00004141"/>
    </source>
</evidence>
<dbReference type="PANTHER" id="PTHR28304:SF2">
    <property type="entry name" value="PEROXISOMAL MEMBRANE PROTEIN PEX29"/>
    <property type="match status" value="1"/>
</dbReference>
<dbReference type="InParanoid" id="A0A165FMZ7"/>
<keyword evidence="4 6" id="KW-0472">Membrane</keyword>
<evidence type="ECO:0000259" key="7">
    <source>
        <dbReference type="Pfam" id="PF06398"/>
    </source>
</evidence>
<evidence type="ECO:0000256" key="4">
    <source>
        <dbReference type="ARBA" id="ARBA00023136"/>
    </source>
</evidence>
<dbReference type="EMBL" id="KV427612">
    <property type="protein sequence ID" value="KZT09213.1"/>
    <property type="molecule type" value="Genomic_DNA"/>
</dbReference>
<protein>
    <recommendedName>
        <fullName evidence="7">TECPR1-like DysF domain-containing protein</fullName>
    </recommendedName>
</protein>
<evidence type="ECO:0000256" key="5">
    <source>
        <dbReference type="SAM" id="MobiDB-lite"/>
    </source>
</evidence>
<dbReference type="InterPro" id="IPR010482">
    <property type="entry name" value="TECPR1-like_DysF"/>
</dbReference>
<dbReference type="STRING" id="1314785.A0A165FMZ7"/>
<sequence>MSSSLDYVEIPSCATRLQPLSSGNGEEIRPAPKVLTSLPRPSQHVSTPSFSSITSPTLSSHGQSGSNMLSPSKLAFTTIPQLLLISTLQVPANAPPAPRTAKGVQRLLSTRDPLSIPSTTVNFKRFVARVGPVFWLQDRLEEILMWRKGTRYTTVWMAAYGFLCYFPRLVLLLPHVAVLSVMLVMHPALHAADSDDAAKSEVPTPPPAQTSEGSVDWFANVQAIQNLMGAYSDVHDYVQPVIPHFTNHSPYSPVILTFVLASLFLMVPVVYLLPIRTTFLILGLAPLVCTHPFVRLSLFPALLAGAHPIFTSLRMRLTRIIDDDRLEDKHWRSEMKEVELFENERWMASGSNDDHSNPDAGWSKANLKPADRKPWTRGRDGWSGITGDGSGDVSNLTFSLAPGWLFVETEDWRPDLEGTWIAPSHVDGNGWVYTNDAWLDPHPAPLEEWWSSGLTRRRRWTRRIYCDPELAKQ</sequence>
<keyword evidence="9" id="KW-1185">Reference proteome</keyword>
<dbReference type="InterPro" id="IPR052816">
    <property type="entry name" value="Peroxisomal_Membrane_PEX28-32"/>
</dbReference>
<accession>A0A165FMZ7</accession>
<gene>
    <name evidence="8" type="ORF">LAESUDRAFT_742069</name>
</gene>
<dbReference type="OrthoDB" id="74314at2759"/>
<evidence type="ECO:0000256" key="2">
    <source>
        <dbReference type="ARBA" id="ARBA00022692"/>
    </source>
</evidence>
<feature type="region of interest" description="Disordered" evidence="5">
    <location>
        <begin position="18"/>
        <end position="66"/>
    </location>
</feature>
<dbReference type="Pfam" id="PF06398">
    <property type="entry name" value="Pex24p"/>
    <property type="match status" value="1"/>
</dbReference>
<dbReference type="PANTHER" id="PTHR28304">
    <property type="entry name" value="PEROXISOMAL MEMBRANE PROTEIN PEX29"/>
    <property type="match status" value="1"/>
</dbReference>
<evidence type="ECO:0000313" key="9">
    <source>
        <dbReference type="Proteomes" id="UP000076871"/>
    </source>
</evidence>
<keyword evidence="2 6" id="KW-0812">Transmembrane</keyword>
<keyword evidence="3 6" id="KW-1133">Transmembrane helix</keyword>